<evidence type="ECO:0000313" key="2">
    <source>
        <dbReference type="Proteomes" id="UP000053989"/>
    </source>
</evidence>
<dbReference type="AlphaFoldDB" id="A0A0C3DB78"/>
<dbReference type="Proteomes" id="UP000053989">
    <property type="component" value="Unassembled WGS sequence"/>
</dbReference>
<sequence length="59" mass="6739">MILACSNARVLHGHCRASRLDTMEAKTRAEVIVRQNEESIHENSAMWSAYERGVVFIFC</sequence>
<reference evidence="2" key="2">
    <citation type="submission" date="2015-01" db="EMBL/GenBank/DDBJ databases">
        <title>Evolutionary Origins and Diversification of the Mycorrhizal Mutualists.</title>
        <authorList>
            <consortium name="DOE Joint Genome Institute"/>
            <consortium name="Mycorrhizal Genomics Consortium"/>
            <person name="Kohler A."/>
            <person name="Kuo A."/>
            <person name="Nagy L.G."/>
            <person name="Floudas D."/>
            <person name="Copeland A."/>
            <person name="Barry K.W."/>
            <person name="Cichocki N."/>
            <person name="Veneault-Fourrey C."/>
            <person name="LaButti K."/>
            <person name="Lindquist E.A."/>
            <person name="Lipzen A."/>
            <person name="Lundell T."/>
            <person name="Morin E."/>
            <person name="Murat C."/>
            <person name="Riley R."/>
            <person name="Ohm R."/>
            <person name="Sun H."/>
            <person name="Tunlid A."/>
            <person name="Henrissat B."/>
            <person name="Grigoriev I.V."/>
            <person name="Hibbett D.S."/>
            <person name="Martin F."/>
        </authorList>
    </citation>
    <scope>NUCLEOTIDE SEQUENCE [LARGE SCALE GENOMIC DNA]</scope>
    <source>
        <strain evidence="2">Foug A</strain>
    </source>
</reference>
<reference evidence="1 2" key="1">
    <citation type="submission" date="2014-04" db="EMBL/GenBank/DDBJ databases">
        <authorList>
            <consortium name="DOE Joint Genome Institute"/>
            <person name="Kuo A."/>
            <person name="Kohler A."/>
            <person name="Nagy L.G."/>
            <person name="Floudas D."/>
            <person name="Copeland A."/>
            <person name="Barry K.W."/>
            <person name="Cichocki N."/>
            <person name="Veneault-Fourrey C."/>
            <person name="LaButti K."/>
            <person name="Lindquist E.A."/>
            <person name="Lipzen A."/>
            <person name="Lundell T."/>
            <person name="Morin E."/>
            <person name="Murat C."/>
            <person name="Sun H."/>
            <person name="Tunlid A."/>
            <person name="Henrissat B."/>
            <person name="Grigoriev I.V."/>
            <person name="Hibbett D.S."/>
            <person name="Martin F."/>
            <person name="Nordberg H.P."/>
            <person name="Cantor M.N."/>
            <person name="Hua S.X."/>
        </authorList>
    </citation>
    <scope>NUCLEOTIDE SEQUENCE [LARGE SCALE GENOMIC DNA]</scope>
    <source>
        <strain evidence="1 2">Foug A</strain>
    </source>
</reference>
<keyword evidence="2" id="KW-1185">Reference proteome</keyword>
<proteinExistence type="predicted"/>
<organism evidence="1 2">
    <name type="scientific">Scleroderma citrinum Foug A</name>
    <dbReference type="NCBI Taxonomy" id="1036808"/>
    <lineage>
        <taxon>Eukaryota</taxon>
        <taxon>Fungi</taxon>
        <taxon>Dikarya</taxon>
        <taxon>Basidiomycota</taxon>
        <taxon>Agaricomycotina</taxon>
        <taxon>Agaricomycetes</taxon>
        <taxon>Agaricomycetidae</taxon>
        <taxon>Boletales</taxon>
        <taxon>Sclerodermatineae</taxon>
        <taxon>Sclerodermataceae</taxon>
        <taxon>Scleroderma</taxon>
    </lineage>
</organism>
<gene>
    <name evidence="1" type="ORF">SCLCIDRAFT_1218916</name>
</gene>
<accession>A0A0C3DB78</accession>
<protein>
    <submittedName>
        <fullName evidence="1">Uncharacterized protein</fullName>
    </submittedName>
</protein>
<evidence type="ECO:0000313" key="1">
    <source>
        <dbReference type="EMBL" id="KIM57990.1"/>
    </source>
</evidence>
<name>A0A0C3DB78_9AGAM</name>
<dbReference type="HOGENOM" id="CLU_2962236_0_0_1"/>
<dbReference type="EMBL" id="KN822092">
    <property type="protein sequence ID" value="KIM57990.1"/>
    <property type="molecule type" value="Genomic_DNA"/>
</dbReference>
<dbReference type="InParanoid" id="A0A0C3DB78"/>